<keyword evidence="2" id="KW-1185">Reference proteome</keyword>
<dbReference type="AlphaFoldDB" id="A0AAV1I4T0"/>
<comment type="caution">
    <text evidence="1">The sequence shown here is derived from an EMBL/GenBank/DDBJ whole genome shotgun (WGS) entry which is preliminary data.</text>
</comment>
<dbReference type="Proteomes" id="UP001314263">
    <property type="component" value="Unassembled WGS sequence"/>
</dbReference>
<accession>A0AAV1I4T0</accession>
<sequence>MHHNICGSEHARYIDEVAVSTSPQRLSTLLKVLEAQGQSIVGPSERGGLHPLVVPLSSSHGGVGAGNDSIIGLLRWPDSAARGMPIVKTGRGARQVTLLARSVDEYIHRALCEEDVGGSSSSVRRAAGEEGDVIMPRGALEDSGLRSTDAYLTRKAGMFCDVVERLAHSHMEREDRMSALITAEWYMRKNHFPGWARPFEFNAQLYDSIGRHEEARDGARIALRFPWWTLKSSFAEIQQLAQLDGDAQQVQSSLDMQSSISKEGIPPGMAASRSPNQICMDEADFLLNTVAACEQDWDTVRDPLADKYAGAGLSAVADFVRAGRA</sequence>
<evidence type="ECO:0000313" key="1">
    <source>
        <dbReference type="EMBL" id="CAK0773859.1"/>
    </source>
</evidence>
<evidence type="ECO:0000313" key="2">
    <source>
        <dbReference type="Proteomes" id="UP001314263"/>
    </source>
</evidence>
<protein>
    <submittedName>
        <fullName evidence="1">Uncharacterized protein</fullName>
    </submittedName>
</protein>
<dbReference type="PANTHER" id="PTHR35115">
    <property type="entry name" value="CYCLIN DELTA-3"/>
    <property type="match status" value="1"/>
</dbReference>
<organism evidence="1 2">
    <name type="scientific">Coccomyxa viridis</name>
    <dbReference type="NCBI Taxonomy" id="1274662"/>
    <lineage>
        <taxon>Eukaryota</taxon>
        <taxon>Viridiplantae</taxon>
        <taxon>Chlorophyta</taxon>
        <taxon>core chlorophytes</taxon>
        <taxon>Trebouxiophyceae</taxon>
        <taxon>Trebouxiophyceae incertae sedis</taxon>
        <taxon>Coccomyxaceae</taxon>
        <taxon>Coccomyxa</taxon>
    </lineage>
</organism>
<reference evidence="1 2" key="1">
    <citation type="submission" date="2023-10" db="EMBL/GenBank/DDBJ databases">
        <authorList>
            <person name="Maclean D."/>
            <person name="Macfadyen A."/>
        </authorList>
    </citation>
    <scope>NUCLEOTIDE SEQUENCE [LARGE SCALE GENOMIC DNA]</scope>
</reference>
<name>A0AAV1I4T0_9CHLO</name>
<dbReference type="EMBL" id="CAUYUE010000005">
    <property type="protein sequence ID" value="CAK0773859.1"/>
    <property type="molecule type" value="Genomic_DNA"/>
</dbReference>
<dbReference type="PANTHER" id="PTHR35115:SF1">
    <property type="entry name" value="PROTEIN IN CHLOROPLAST ATPASE BIOGENESIS, CHLOROPLASTIC"/>
    <property type="match status" value="1"/>
</dbReference>
<proteinExistence type="predicted"/>
<gene>
    <name evidence="1" type="ORF">CVIRNUC_004109</name>
</gene>
<dbReference type="InterPro" id="IPR045287">
    <property type="entry name" value="PAB"/>
</dbReference>